<accession>A0A1X1UGB8</accession>
<dbReference type="RefSeq" id="WP_085220338.1">
    <property type="nucleotide sequence ID" value="NZ_AP022576.1"/>
</dbReference>
<comment type="caution">
    <text evidence="2">The sequence shown here is derived from an EMBL/GenBank/DDBJ whole genome shotgun (WGS) entry which is preliminary data.</text>
</comment>
<proteinExistence type="predicted"/>
<organism evidence="2 3">
    <name type="scientific">Mycobacterium florentinum</name>
    <dbReference type="NCBI Taxonomy" id="292462"/>
    <lineage>
        <taxon>Bacteria</taxon>
        <taxon>Bacillati</taxon>
        <taxon>Actinomycetota</taxon>
        <taxon>Actinomycetes</taxon>
        <taxon>Mycobacteriales</taxon>
        <taxon>Mycobacteriaceae</taxon>
        <taxon>Mycobacterium</taxon>
        <taxon>Mycobacterium simiae complex</taxon>
    </lineage>
</organism>
<name>A0A1X1UGB8_MYCFL</name>
<evidence type="ECO:0000259" key="1">
    <source>
        <dbReference type="SMART" id="SM00587"/>
    </source>
</evidence>
<protein>
    <submittedName>
        <fullName evidence="2">Phosphotransferase</fullName>
    </submittedName>
</protein>
<dbReference type="InterPro" id="IPR004119">
    <property type="entry name" value="EcKL"/>
</dbReference>
<dbReference type="PANTHER" id="PTHR11012">
    <property type="entry name" value="PROTEIN KINASE-LIKE DOMAIN-CONTAINING"/>
    <property type="match status" value="1"/>
</dbReference>
<dbReference type="SUPFAM" id="SSF56112">
    <property type="entry name" value="Protein kinase-like (PK-like)"/>
    <property type="match status" value="1"/>
</dbReference>
<gene>
    <name evidence="2" type="ORF">AWC05_11830</name>
</gene>
<dbReference type="OrthoDB" id="115252at2"/>
<evidence type="ECO:0000313" key="2">
    <source>
        <dbReference type="EMBL" id="ORV55864.1"/>
    </source>
</evidence>
<dbReference type="Pfam" id="PF23212">
    <property type="entry name" value="DUF7064"/>
    <property type="match status" value="1"/>
</dbReference>
<dbReference type="InterPro" id="IPR055492">
    <property type="entry name" value="DUF7064"/>
</dbReference>
<evidence type="ECO:0000313" key="3">
    <source>
        <dbReference type="Proteomes" id="UP000193010"/>
    </source>
</evidence>
<dbReference type="EMBL" id="LQOV01000006">
    <property type="protein sequence ID" value="ORV55864.1"/>
    <property type="molecule type" value="Genomic_DNA"/>
</dbReference>
<dbReference type="InterPro" id="IPR015897">
    <property type="entry name" value="CHK_kinase-like"/>
</dbReference>
<dbReference type="GO" id="GO:0016740">
    <property type="term" value="F:transferase activity"/>
    <property type="evidence" value="ECO:0007669"/>
    <property type="project" value="UniProtKB-KW"/>
</dbReference>
<dbReference type="Gene3D" id="3.90.1200.10">
    <property type="match status" value="1"/>
</dbReference>
<dbReference type="Proteomes" id="UP000193010">
    <property type="component" value="Unassembled WGS sequence"/>
</dbReference>
<sequence length="664" mass="72175">MQTQPIERPSDLTASWLTAAIGAGEVADFETERIGTGQMSECYRVRLRYRDGAAGPESVVLKVAASDPVSRQTGLALGLYEREVRFYGDIAPRLGGPIAPCYHAAIDTSTGVFDLLLGDAVPAVVGNEIAGATIEQAAIGVVELGRLHGPLLGDTSLAEAPWLNRDTPLNQGMIAPLYAGFLERYGDQIAPAHRLVCERLVGSFDAYLAAEAQRNTIQGLVHGDYRLDNMLFGAQRADRALTVVDWQTVSWGPPLTDLAYFLGCALPTADRRAHYDALLRAYHEALGPNAPITFADITEGVRRQAFFGVMMAIVSSMLVERTERGDQMFMTMLARHCDHVLDTDALATLPNAVAPEPLRPSDDDELAHAPTGEPLWSESWYADFVDAAQGFGGWFRIGLVANQQAAWVQVLLCGPDLPTVAVLDYEVPLPEDPWVLSTDAFEIRHSAGAALQTYRVDVRAQGQSYADPSAILRGEAGTPVDITMNLVWTTDGAPYKYRITTRYEIPCTVTGTVTVGDTTYRMDSVAGQRDHSWGVRDWWSMDWMWSALHLGDGTHLHGLDINIPNVPPVGIGYIQDSEANVTELHTVTNPRSFGANGLPLKMTLSLDPGAISGDVDIHGHAPVLLTGPDGQVSEFARAWVSIDTADGRTGVGWMEWNRNLARQS</sequence>
<dbReference type="STRING" id="292462.AWC05_11830"/>
<dbReference type="SMART" id="SM00587">
    <property type="entry name" value="CHK"/>
    <property type="match status" value="1"/>
</dbReference>
<dbReference type="Pfam" id="PF02958">
    <property type="entry name" value="EcKL"/>
    <property type="match status" value="1"/>
</dbReference>
<dbReference type="InterPro" id="IPR011009">
    <property type="entry name" value="Kinase-like_dom_sf"/>
</dbReference>
<dbReference type="AlphaFoldDB" id="A0A1X1UGB8"/>
<dbReference type="SUPFAM" id="SSF159245">
    <property type="entry name" value="AttH-like"/>
    <property type="match status" value="1"/>
</dbReference>
<keyword evidence="2" id="KW-0808">Transferase</keyword>
<keyword evidence="3" id="KW-1185">Reference proteome</keyword>
<dbReference type="PANTHER" id="PTHR11012:SF30">
    <property type="entry name" value="PROTEIN KINASE-LIKE DOMAIN-CONTAINING"/>
    <property type="match status" value="1"/>
</dbReference>
<reference evidence="2 3" key="1">
    <citation type="submission" date="2016-01" db="EMBL/GenBank/DDBJ databases">
        <title>The new phylogeny of the genus Mycobacterium.</title>
        <authorList>
            <person name="Tarcisio F."/>
            <person name="Conor M."/>
            <person name="Antonella G."/>
            <person name="Elisabetta G."/>
            <person name="Giulia F.S."/>
            <person name="Sara T."/>
            <person name="Anna F."/>
            <person name="Clotilde B."/>
            <person name="Roberto B."/>
            <person name="Veronica D.S."/>
            <person name="Fabio R."/>
            <person name="Monica P."/>
            <person name="Olivier J."/>
            <person name="Enrico T."/>
            <person name="Nicola S."/>
        </authorList>
    </citation>
    <scope>NUCLEOTIDE SEQUENCE [LARGE SCALE GENOMIC DNA]</scope>
    <source>
        <strain evidence="2 3">DSM 44852</strain>
    </source>
</reference>
<feature type="domain" description="CHK kinase-like" evidence="1">
    <location>
        <begin position="132"/>
        <end position="292"/>
    </location>
</feature>